<keyword evidence="2" id="KW-0040">ANK repeat</keyword>
<dbReference type="Pfam" id="PF24883">
    <property type="entry name" value="NPHP3_N"/>
    <property type="match status" value="1"/>
</dbReference>
<dbReference type="AlphaFoldDB" id="A0A9W9NI18"/>
<accession>A0A9W9NI18</accession>
<dbReference type="InterPro" id="IPR036770">
    <property type="entry name" value="Ankyrin_rpt-contain_sf"/>
</dbReference>
<dbReference type="PROSITE" id="PS50297">
    <property type="entry name" value="ANK_REP_REGION"/>
    <property type="match status" value="1"/>
</dbReference>
<evidence type="ECO:0000259" key="4">
    <source>
        <dbReference type="PROSITE" id="PS50837"/>
    </source>
</evidence>
<dbReference type="PROSITE" id="PS50837">
    <property type="entry name" value="NACHT"/>
    <property type="match status" value="1"/>
</dbReference>
<dbReference type="Proteomes" id="UP001150941">
    <property type="component" value="Unassembled WGS sequence"/>
</dbReference>
<feature type="compositionally biased region" description="Polar residues" evidence="3">
    <location>
        <begin position="709"/>
        <end position="721"/>
    </location>
</feature>
<dbReference type="SMART" id="SM00355">
    <property type="entry name" value="ZnF_C2H2"/>
    <property type="match status" value="2"/>
</dbReference>
<dbReference type="InterPro" id="IPR007111">
    <property type="entry name" value="NACHT_NTPase"/>
</dbReference>
<feature type="region of interest" description="Disordered" evidence="3">
    <location>
        <begin position="706"/>
        <end position="729"/>
    </location>
</feature>
<dbReference type="PROSITE" id="PS00028">
    <property type="entry name" value="ZINC_FINGER_C2H2_1"/>
    <property type="match status" value="1"/>
</dbReference>
<dbReference type="OrthoDB" id="1577640at2759"/>
<evidence type="ECO:0000313" key="6">
    <source>
        <dbReference type="Proteomes" id="UP001150941"/>
    </source>
</evidence>
<dbReference type="PANTHER" id="PTHR10039:SF16">
    <property type="entry name" value="GPI INOSITOL-DEACYLASE"/>
    <property type="match status" value="1"/>
</dbReference>
<keyword evidence="6" id="KW-1185">Reference proteome</keyword>
<keyword evidence="1" id="KW-0677">Repeat</keyword>
<sequence>MPDPLAITSLVLEVGKIVADLIKYGKAVKSAQSDVAKLTEELLALKGILEQLSAQAKGEDNATITDPHYLKDALLETETTLQSLLSDLGPPTSRLGQIKRKLEWPFARDTFEAHIARIERTKSFLMMILMSDARALQQDMHGRISDLTRRLEEDLQVRKDEKISVAHRELCKWISPVDTASVHRRAAKERVHNTGAWFREGIFKDWLQQKGPAKQILFLQGKSGAGKTTLFSNIVDGLSSSRLGENDAVSAFFYCQFSDPASHEPVNILGSFVAQIAEWFPAILDDILPEYEATMHSKTRKSAVDIDTLEEAIVKHVRGRRPVLFMIDAINENAAAIKNDIGIFTSSTLKKNRMLRNLPKSLQEHIQTKIVEGADGSFRWADLSLKNLCACQTPAEVREALKVLPETLQDVYASILERVSTRDREWARSALLWVTFAKRPLVLEELSQIVLVKEETTALDDEMKLVFPRVLLEICQGLIEEGESGKLYLAHASVREFLTSPWIRSPDSSVHYFGLDPKDADRMIMIKCLHYLCLENFRSGYVGSIDAMVERDEDYPFLDYAANFWTVHCQSHSLDDQGAKAILRLFDLWHLPRRGNYGTWAQAIAPENDVERIESSNPLYYAARFGLSDVLKELLKDASLEDIECPGGRFGSTPFFVACWMGHFDTAELLLEAGANPYVVDPSTGFMVYELPGIARSPRIMAVLANPLPGTTQNSDASTSTQGQQGEGQDMIREMQKTAHRLQHLEIITEADFTPRTLLESPPQRMFEDQLIYMFPKIDDMLVARLGHLQRCRYRLLMILQQKHDEAVRAGSCQAEKHCISLQSNLIPQPRLYADKMECPVCFEVQQFDTIVEWQKHIQTDAALFACTFAHCPVSFPNEKNFILLGTKEGWVRHETLWHWRVDIWKCPLACDYTTYRQEKMFSHLVEHHHVQMSEEEVWKMMVPCEQRPEELPSQEECQFCGANFGTWKTFMAHVGSHLDKLAIPILRMIKQDGLLGEWMNGEMF</sequence>
<reference evidence="5" key="2">
    <citation type="journal article" date="2023" name="IMA Fungus">
        <title>Comparative genomic study of the Penicillium genus elucidates a diverse pangenome and 15 lateral gene transfer events.</title>
        <authorList>
            <person name="Petersen C."/>
            <person name="Sorensen T."/>
            <person name="Nielsen M.R."/>
            <person name="Sondergaard T.E."/>
            <person name="Sorensen J.L."/>
            <person name="Fitzpatrick D.A."/>
            <person name="Frisvad J.C."/>
            <person name="Nielsen K.L."/>
        </authorList>
    </citation>
    <scope>NUCLEOTIDE SEQUENCE</scope>
    <source>
        <strain evidence="5">IBT 19713</strain>
    </source>
</reference>
<evidence type="ECO:0000256" key="1">
    <source>
        <dbReference type="ARBA" id="ARBA00022737"/>
    </source>
</evidence>
<name>A0A9W9NI18_9EURO</name>
<dbReference type="GeneID" id="83206197"/>
<evidence type="ECO:0000256" key="2">
    <source>
        <dbReference type="PROSITE-ProRule" id="PRU00023"/>
    </source>
</evidence>
<evidence type="ECO:0000256" key="3">
    <source>
        <dbReference type="SAM" id="MobiDB-lite"/>
    </source>
</evidence>
<protein>
    <recommendedName>
        <fullName evidence="4">NACHT domain-containing protein</fullName>
    </recommendedName>
</protein>
<dbReference type="InterPro" id="IPR027417">
    <property type="entry name" value="P-loop_NTPase"/>
</dbReference>
<feature type="repeat" description="ANK" evidence="2">
    <location>
        <begin position="650"/>
        <end position="682"/>
    </location>
</feature>
<gene>
    <name evidence="5" type="ORF">N7468_009598</name>
</gene>
<dbReference type="Pfam" id="PF22939">
    <property type="entry name" value="WHD_GPIID"/>
    <property type="match status" value="1"/>
</dbReference>
<comment type="caution">
    <text evidence="5">The sequence shown here is derived from an EMBL/GenBank/DDBJ whole genome shotgun (WGS) entry which is preliminary data.</text>
</comment>
<proteinExistence type="predicted"/>
<dbReference type="PANTHER" id="PTHR10039">
    <property type="entry name" value="AMELOGENIN"/>
    <property type="match status" value="1"/>
</dbReference>
<dbReference type="EMBL" id="JAPQKS010000007">
    <property type="protein sequence ID" value="KAJ5220394.1"/>
    <property type="molecule type" value="Genomic_DNA"/>
</dbReference>
<dbReference type="PROSITE" id="PS50088">
    <property type="entry name" value="ANK_REPEAT"/>
    <property type="match status" value="1"/>
</dbReference>
<organism evidence="5 6">
    <name type="scientific">Penicillium chermesinum</name>
    <dbReference type="NCBI Taxonomy" id="63820"/>
    <lineage>
        <taxon>Eukaryota</taxon>
        <taxon>Fungi</taxon>
        <taxon>Dikarya</taxon>
        <taxon>Ascomycota</taxon>
        <taxon>Pezizomycotina</taxon>
        <taxon>Eurotiomycetes</taxon>
        <taxon>Eurotiomycetidae</taxon>
        <taxon>Eurotiales</taxon>
        <taxon>Aspergillaceae</taxon>
        <taxon>Penicillium</taxon>
    </lineage>
</organism>
<dbReference type="SUPFAM" id="SSF48403">
    <property type="entry name" value="Ankyrin repeat"/>
    <property type="match status" value="1"/>
</dbReference>
<dbReference type="SUPFAM" id="SSF52540">
    <property type="entry name" value="P-loop containing nucleoside triphosphate hydrolases"/>
    <property type="match status" value="1"/>
</dbReference>
<dbReference type="Gene3D" id="1.25.40.20">
    <property type="entry name" value="Ankyrin repeat-containing domain"/>
    <property type="match status" value="1"/>
</dbReference>
<dbReference type="InterPro" id="IPR054471">
    <property type="entry name" value="GPIID_WHD"/>
</dbReference>
<dbReference type="SMART" id="SM00248">
    <property type="entry name" value="ANK"/>
    <property type="match status" value="2"/>
</dbReference>
<reference evidence="5" key="1">
    <citation type="submission" date="2022-11" db="EMBL/GenBank/DDBJ databases">
        <authorList>
            <person name="Petersen C."/>
        </authorList>
    </citation>
    <scope>NUCLEOTIDE SEQUENCE</scope>
    <source>
        <strain evidence="5">IBT 19713</strain>
    </source>
</reference>
<dbReference type="Gene3D" id="3.40.50.300">
    <property type="entry name" value="P-loop containing nucleotide triphosphate hydrolases"/>
    <property type="match status" value="1"/>
</dbReference>
<evidence type="ECO:0000313" key="5">
    <source>
        <dbReference type="EMBL" id="KAJ5220394.1"/>
    </source>
</evidence>
<dbReference type="InterPro" id="IPR056884">
    <property type="entry name" value="NPHP3-like_N"/>
</dbReference>
<feature type="domain" description="NACHT" evidence="4">
    <location>
        <begin position="215"/>
        <end position="332"/>
    </location>
</feature>
<dbReference type="InterPro" id="IPR002110">
    <property type="entry name" value="Ankyrin_rpt"/>
</dbReference>
<dbReference type="RefSeq" id="XP_058327224.1">
    <property type="nucleotide sequence ID" value="XM_058478894.1"/>
</dbReference>
<dbReference type="InterPro" id="IPR013087">
    <property type="entry name" value="Znf_C2H2_type"/>
</dbReference>
<dbReference type="Pfam" id="PF12796">
    <property type="entry name" value="Ank_2"/>
    <property type="match status" value="1"/>
</dbReference>